<organism evidence="2 3">
    <name type="scientific">Novosphingobium ovatum</name>
    <dbReference type="NCBI Taxonomy" id="1908523"/>
    <lineage>
        <taxon>Bacteria</taxon>
        <taxon>Pseudomonadati</taxon>
        <taxon>Pseudomonadota</taxon>
        <taxon>Alphaproteobacteria</taxon>
        <taxon>Sphingomonadales</taxon>
        <taxon>Sphingomonadaceae</taxon>
        <taxon>Novosphingobium</taxon>
    </lineage>
</organism>
<comment type="caution">
    <text evidence="2">The sequence shown here is derived from an EMBL/GenBank/DDBJ whole genome shotgun (WGS) entry which is preliminary data.</text>
</comment>
<accession>A0ABW9XHH4</accession>
<dbReference type="InterPro" id="IPR051531">
    <property type="entry name" value="N-acetyltransferase"/>
</dbReference>
<reference evidence="3" key="1">
    <citation type="submission" date="2020-01" db="EMBL/GenBank/DDBJ databases">
        <title>Sphingomonas sp. strain CSW-10.</title>
        <authorList>
            <person name="Chen W.-M."/>
        </authorList>
    </citation>
    <scope>NUCLEOTIDE SEQUENCE [LARGE SCALE GENOMIC DNA]</scope>
    <source>
        <strain evidence="3">FSY-8</strain>
    </source>
</reference>
<dbReference type="InterPro" id="IPR000182">
    <property type="entry name" value="GNAT_dom"/>
</dbReference>
<dbReference type="RefSeq" id="WP_161720501.1">
    <property type="nucleotide sequence ID" value="NZ_JAAAPO010000007.1"/>
</dbReference>
<dbReference type="Pfam" id="PF13302">
    <property type="entry name" value="Acetyltransf_3"/>
    <property type="match status" value="1"/>
</dbReference>
<evidence type="ECO:0000259" key="1">
    <source>
        <dbReference type="PROSITE" id="PS51186"/>
    </source>
</evidence>
<keyword evidence="3" id="KW-1185">Reference proteome</keyword>
<dbReference type="Proteomes" id="UP000753724">
    <property type="component" value="Unassembled WGS sequence"/>
</dbReference>
<dbReference type="EMBL" id="JAAAPO010000007">
    <property type="protein sequence ID" value="NBC37951.1"/>
    <property type="molecule type" value="Genomic_DNA"/>
</dbReference>
<gene>
    <name evidence="2" type="ORF">GTZ99_15455</name>
</gene>
<evidence type="ECO:0000313" key="3">
    <source>
        <dbReference type="Proteomes" id="UP000753724"/>
    </source>
</evidence>
<proteinExistence type="predicted"/>
<dbReference type="PROSITE" id="PS51186">
    <property type="entry name" value="GNAT"/>
    <property type="match status" value="1"/>
</dbReference>
<dbReference type="InterPro" id="IPR016181">
    <property type="entry name" value="Acyl_CoA_acyltransferase"/>
</dbReference>
<name>A0ABW9XHH4_9SPHN</name>
<dbReference type="PANTHER" id="PTHR43792">
    <property type="entry name" value="GNAT FAMILY, PUTATIVE (AFU_ORTHOLOGUE AFUA_3G00765)-RELATED-RELATED"/>
    <property type="match status" value="1"/>
</dbReference>
<dbReference type="Gene3D" id="3.40.630.30">
    <property type="match status" value="1"/>
</dbReference>
<feature type="domain" description="N-acetyltransferase" evidence="1">
    <location>
        <begin position="10"/>
        <end position="176"/>
    </location>
</feature>
<evidence type="ECO:0000313" key="2">
    <source>
        <dbReference type="EMBL" id="NBC37951.1"/>
    </source>
</evidence>
<protein>
    <submittedName>
        <fullName evidence="2">GNAT family N-acetyltransferase</fullName>
    </submittedName>
</protein>
<dbReference type="SUPFAM" id="SSF55729">
    <property type="entry name" value="Acyl-CoA N-acyltransferases (Nat)"/>
    <property type="match status" value="1"/>
</dbReference>
<sequence>MSFRLETDRLILRDWRDGDLAAFVRHTNTPEVMRWLGGVQDDAHYAMMLARFQECAAAHGHCFWLVERKADGDILGFCGLKRGNAPDCTFMGAFEIGWRLRQDAWGQGYAREAAQASLAAGFGQFAAPVIHAITVTGNVASATLMRRLGMVRAPELDFCDTRFTGDLADVIAYRLTRQQWEESQP</sequence>
<dbReference type="PANTHER" id="PTHR43792:SF1">
    <property type="entry name" value="N-ACETYLTRANSFERASE DOMAIN-CONTAINING PROTEIN"/>
    <property type="match status" value="1"/>
</dbReference>